<feature type="binding site" evidence="9">
    <location>
        <position position="91"/>
    </location>
    <ligand>
        <name>Mg(2+)</name>
        <dbReference type="ChEBI" id="CHEBI:18420"/>
        <label>1</label>
    </ligand>
</feature>
<dbReference type="GO" id="GO:0000103">
    <property type="term" value="P:sulfate assimilation"/>
    <property type="evidence" value="ECO:0007669"/>
    <property type="project" value="TreeGrafter"/>
</dbReference>
<dbReference type="Proteomes" id="UP000218172">
    <property type="component" value="Unassembled WGS sequence"/>
</dbReference>
<dbReference type="SUPFAM" id="SSF56655">
    <property type="entry name" value="Carbohydrate phosphatase"/>
    <property type="match status" value="1"/>
</dbReference>
<feature type="binding site" evidence="10">
    <location>
        <position position="91"/>
    </location>
    <ligand>
        <name>Mg(2+)</name>
        <dbReference type="ChEBI" id="CHEBI:18420"/>
        <label>1</label>
        <note>catalytic</note>
    </ligand>
</feature>
<feature type="binding site" evidence="9">
    <location>
        <position position="221"/>
    </location>
    <ligand>
        <name>substrate</name>
    </ligand>
</feature>
<dbReference type="FunFam" id="3.30.540.10:FF:000007">
    <property type="entry name" value="3'(2'),5'-bisphosphate nucleotidase CysQ"/>
    <property type="match status" value="1"/>
</dbReference>
<proteinExistence type="inferred from homology"/>
<evidence type="ECO:0000256" key="10">
    <source>
        <dbReference type="PIRSR" id="PIRSR600760-2"/>
    </source>
</evidence>
<keyword evidence="3 9" id="KW-1003">Cell membrane</keyword>
<feature type="binding site" evidence="10">
    <location>
        <position position="89"/>
    </location>
    <ligand>
        <name>Mg(2+)</name>
        <dbReference type="ChEBI" id="CHEBI:18420"/>
        <label>1</label>
        <note>catalytic</note>
    </ligand>
</feature>
<dbReference type="HAMAP" id="MF_02095">
    <property type="entry name" value="CysQ"/>
    <property type="match status" value="1"/>
</dbReference>
<dbReference type="GO" id="GO:0050427">
    <property type="term" value="P:3'-phosphoadenosine 5'-phosphosulfate metabolic process"/>
    <property type="evidence" value="ECO:0007669"/>
    <property type="project" value="TreeGrafter"/>
</dbReference>
<dbReference type="FunFam" id="3.40.190.80:FF:000005">
    <property type="entry name" value="3'(2'),5'-bisphosphate nucleotidase CysQ"/>
    <property type="match status" value="1"/>
</dbReference>
<dbReference type="GO" id="GO:0008441">
    <property type="term" value="F:3'(2'),5'-bisphosphate nucleotidase activity"/>
    <property type="evidence" value="ECO:0007669"/>
    <property type="project" value="UniProtKB-UniRule"/>
</dbReference>
<evidence type="ECO:0000256" key="1">
    <source>
        <dbReference type="ARBA" id="ARBA00001625"/>
    </source>
</evidence>
<evidence type="ECO:0000256" key="6">
    <source>
        <dbReference type="ARBA" id="ARBA00022801"/>
    </source>
</evidence>
<evidence type="ECO:0000256" key="8">
    <source>
        <dbReference type="ARBA" id="ARBA00023136"/>
    </source>
</evidence>
<sequence length="275" mass="30539">MQDSQLLEPLQNIAIAAGEEILEIYNASGGFEVELKQDNSPLTEADRRAHLLIVARLQELTPDIPVLSEESEAIDYQTRSRWQQYWLVDPLDGTKEFVKRNGEFTVNIALIRQGRVVLGVVYVPVTGVCYRGLVGFGAWKQKSGEAAVAISVDRFAPTYDRIRVVASRRHGGEALAKLIECLQTRFAEVELLSMGSSLKICLIAEGLADLYPRLAPTCEWDTAAAHGVLAAAGGEIVDIDFKPLRYNQKDELLNPYFFALADNTYAWQELLPKGL</sequence>
<dbReference type="InterPro" id="IPR006240">
    <property type="entry name" value="CysQ"/>
</dbReference>
<evidence type="ECO:0000256" key="9">
    <source>
        <dbReference type="HAMAP-Rule" id="MF_02095"/>
    </source>
</evidence>
<feature type="binding site" evidence="10">
    <location>
        <position position="221"/>
    </location>
    <ligand>
        <name>Mg(2+)</name>
        <dbReference type="ChEBI" id="CHEBI:18420"/>
        <label>1</label>
        <note>catalytic</note>
    </ligand>
</feature>
<comment type="caution">
    <text evidence="11">The sequence shown here is derived from an EMBL/GenBank/DDBJ whole genome shotgun (WGS) entry which is preliminary data.</text>
</comment>
<comment type="function">
    <text evidence="9">Converts adenosine-3',5'-bisphosphate (PAP) to AMP.</text>
</comment>
<name>A0A2A4MT02_9GAMM</name>
<organism evidence="11 12">
    <name type="scientific">SAR86 cluster bacterium</name>
    <dbReference type="NCBI Taxonomy" id="2030880"/>
    <lineage>
        <taxon>Bacteria</taxon>
        <taxon>Pseudomonadati</taxon>
        <taxon>Pseudomonadota</taxon>
        <taxon>Gammaproteobacteria</taxon>
        <taxon>SAR86 cluster</taxon>
    </lineage>
</organism>
<dbReference type="PANTHER" id="PTHR43028">
    <property type="entry name" value="3'(2'),5'-BISPHOSPHATE NUCLEOTIDASE 1"/>
    <property type="match status" value="1"/>
</dbReference>
<evidence type="ECO:0000256" key="5">
    <source>
        <dbReference type="ARBA" id="ARBA00022723"/>
    </source>
</evidence>
<accession>A0A2A4MT02</accession>
<evidence type="ECO:0000256" key="3">
    <source>
        <dbReference type="ARBA" id="ARBA00022475"/>
    </source>
</evidence>
<dbReference type="EC" id="3.1.3.7" evidence="9"/>
<evidence type="ECO:0000313" key="12">
    <source>
        <dbReference type="Proteomes" id="UP000218172"/>
    </source>
</evidence>
<dbReference type="GO" id="GO:0000287">
    <property type="term" value="F:magnesium ion binding"/>
    <property type="evidence" value="ECO:0007669"/>
    <property type="project" value="UniProtKB-UniRule"/>
</dbReference>
<keyword evidence="4 9" id="KW-0997">Cell inner membrane</keyword>
<dbReference type="PANTHER" id="PTHR43028:SF5">
    <property type="entry name" value="3'(2'),5'-BISPHOSPHATE NUCLEOTIDASE 1"/>
    <property type="match status" value="1"/>
</dbReference>
<keyword evidence="6 9" id="KW-0378">Hydrolase</keyword>
<evidence type="ECO:0000256" key="7">
    <source>
        <dbReference type="ARBA" id="ARBA00022842"/>
    </source>
</evidence>
<dbReference type="Gene3D" id="3.30.540.10">
    <property type="entry name" value="Fructose-1,6-Bisphosphatase, subunit A, domain 1"/>
    <property type="match status" value="1"/>
</dbReference>
<feature type="binding site" evidence="9">
    <location>
        <position position="89"/>
    </location>
    <ligand>
        <name>Mg(2+)</name>
        <dbReference type="ChEBI" id="CHEBI:18420"/>
        <label>1</label>
    </ligand>
</feature>
<dbReference type="Gene3D" id="3.40.190.80">
    <property type="match status" value="1"/>
</dbReference>
<feature type="binding site" evidence="10">
    <location>
        <position position="69"/>
    </location>
    <ligand>
        <name>Mg(2+)</name>
        <dbReference type="ChEBI" id="CHEBI:18420"/>
        <label>1</label>
        <note>catalytic</note>
    </ligand>
</feature>
<feature type="binding site" evidence="9">
    <location>
        <position position="89"/>
    </location>
    <ligand>
        <name>Mg(2+)</name>
        <dbReference type="ChEBI" id="CHEBI:18420"/>
        <label>2</label>
    </ligand>
</feature>
<dbReference type="EMBL" id="NVQR01000032">
    <property type="protein sequence ID" value="PCH62887.1"/>
    <property type="molecule type" value="Genomic_DNA"/>
</dbReference>
<dbReference type="AlphaFoldDB" id="A0A2A4MT02"/>
<dbReference type="Pfam" id="PF00459">
    <property type="entry name" value="Inositol_P"/>
    <property type="match status" value="1"/>
</dbReference>
<feature type="binding site" evidence="9">
    <location>
        <position position="69"/>
    </location>
    <ligand>
        <name>Mg(2+)</name>
        <dbReference type="ChEBI" id="CHEBI:18420"/>
        <label>1</label>
    </ligand>
</feature>
<dbReference type="NCBIfam" id="TIGR01331">
    <property type="entry name" value="bisphos_cysQ"/>
    <property type="match status" value="1"/>
</dbReference>
<feature type="binding site" evidence="9">
    <location>
        <position position="221"/>
    </location>
    <ligand>
        <name>Mg(2+)</name>
        <dbReference type="ChEBI" id="CHEBI:18420"/>
        <label>2</label>
    </ligand>
</feature>
<reference evidence="12" key="1">
    <citation type="submission" date="2017-08" db="EMBL/GenBank/DDBJ databases">
        <title>A dynamic microbial community with high functional redundancy inhabits the cold, oxic subseafloor aquifer.</title>
        <authorList>
            <person name="Tully B.J."/>
            <person name="Wheat C.G."/>
            <person name="Glazer B.T."/>
            <person name="Huber J.A."/>
        </authorList>
    </citation>
    <scope>NUCLEOTIDE SEQUENCE [LARGE SCALE GENOMIC DNA]</scope>
</reference>
<keyword evidence="8 9" id="KW-0472">Membrane</keyword>
<feature type="binding site" evidence="9">
    <location>
        <position position="69"/>
    </location>
    <ligand>
        <name>substrate</name>
    </ligand>
</feature>
<evidence type="ECO:0000256" key="2">
    <source>
        <dbReference type="ARBA" id="ARBA00005289"/>
    </source>
</evidence>
<dbReference type="CDD" id="cd01638">
    <property type="entry name" value="CysQ"/>
    <property type="match status" value="1"/>
</dbReference>
<dbReference type="PROSITE" id="PS00629">
    <property type="entry name" value="IMP_1"/>
    <property type="match status" value="1"/>
</dbReference>
<comment type="cofactor">
    <cofactor evidence="9 10">
        <name>Mg(2+)</name>
        <dbReference type="ChEBI" id="CHEBI:18420"/>
    </cofactor>
</comment>
<gene>
    <name evidence="9 11" type="primary">cysQ</name>
    <name evidence="11" type="ORF">COC19_02270</name>
</gene>
<keyword evidence="7 9" id="KW-0460">Magnesium</keyword>
<dbReference type="InterPro" id="IPR020583">
    <property type="entry name" value="Inositol_monoP_metal-BS"/>
</dbReference>
<keyword evidence="5 9" id="KW-0479">Metal-binding</keyword>
<comment type="subcellular location">
    <subcellularLocation>
        <location evidence="9">Cell inner membrane</location>
        <topology evidence="9">Peripheral membrane protein</topology>
        <orientation evidence="9">Cytoplasmic side</orientation>
    </subcellularLocation>
</comment>
<feature type="binding site" evidence="9">
    <location>
        <begin position="91"/>
        <end position="94"/>
    </location>
    <ligand>
        <name>substrate</name>
    </ligand>
</feature>
<evidence type="ECO:0000313" key="11">
    <source>
        <dbReference type="EMBL" id="PCH62887.1"/>
    </source>
</evidence>
<comment type="catalytic activity">
    <reaction evidence="1 9">
        <text>adenosine 3',5'-bisphosphate + H2O = AMP + phosphate</text>
        <dbReference type="Rhea" id="RHEA:10040"/>
        <dbReference type="ChEBI" id="CHEBI:15377"/>
        <dbReference type="ChEBI" id="CHEBI:43474"/>
        <dbReference type="ChEBI" id="CHEBI:58343"/>
        <dbReference type="ChEBI" id="CHEBI:456215"/>
        <dbReference type="EC" id="3.1.3.7"/>
    </reaction>
</comment>
<dbReference type="InterPro" id="IPR000760">
    <property type="entry name" value="Inositol_monophosphatase-like"/>
</dbReference>
<dbReference type="PRINTS" id="PR00377">
    <property type="entry name" value="IMPHPHTASES"/>
</dbReference>
<protein>
    <recommendedName>
        <fullName evidence="9">3'(2'),5'-bisphosphate nucleotidase CysQ</fullName>
        <ecNumber evidence="9">3.1.3.7</ecNumber>
    </recommendedName>
    <alternativeName>
        <fullName evidence="9">3'(2'),5-bisphosphonucleoside 3'(2')-phosphohydrolase</fullName>
    </alternativeName>
    <alternativeName>
        <fullName evidence="9">3'-phosphoadenosine 5'-phosphate phosphatase</fullName>
        <shortName evidence="9">PAP phosphatase</shortName>
    </alternativeName>
</protein>
<dbReference type="InterPro" id="IPR050725">
    <property type="entry name" value="CysQ/Inositol_MonoPase"/>
</dbReference>
<dbReference type="GO" id="GO:0005886">
    <property type="term" value="C:plasma membrane"/>
    <property type="evidence" value="ECO:0007669"/>
    <property type="project" value="UniProtKB-SubCell"/>
</dbReference>
<comment type="similarity">
    <text evidence="2 9">Belongs to the inositol monophosphatase superfamily. CysQ family.</text>
</comment>
<evidence type="ECO:0000256" key="4">
    <source>
        <dbReference type="ARBA" id="ARBA00022519"/>
    </source>
</evidence>
<feature type="binding site" evidence="10">
    <location>
        <position position="92"/>
    </location>
    <ligand>
        <name>Mg(2+)</name>
        <dbReference type="ChEBI" id="CHEBI:18420"/>
        <label>1</label>
        <note>catalytic</note>
    </ligand>
</feature>
<feature type="binding site" evidence="9">
    <location>
        <position position="92"/>
    </location>
    <ligand>
        <name>Mg(2+)</name>
        <dbReference type="ChEBI" id="CHEBI:18420"/>
        <label>2</label>
    </ligand>
</feature>